<dbReference type="EMBL" id="BAAAEN010000029">
    <property type="protein sequence ID" value="GAA0527568.1"/>
    <property type="molecule type" value="Genomic_DNA"/>
</dbReference>
<proteinExistence type="predicted"/>
<dbReference type="Proteomes" id="UP001501706">
    <property type="component" value="Unassembled WGS sequence"/>
</dbReference>
<keyword evidence="2" id="KW-1185">Reference proteome</keyword>
<gene>
    <name evidence="1" type="ORF">GCM10009097_51440</name>
</gene>
<accession>A0ABN1CW27</accession>
<evidence type="ECO:0000313" key="1">
    <source>
        <dbReference type="EMBL" id="GAA0527568.1"/>
    </source>
</evidence>
<organism evidence="1 2">
    <name type="scientific">Pigmentiphaga daeguensis</name>
    <dbReference type="NCBI Taxonomy" id="414049"/>
    <lineage>
        <taxon>Bacteria</taxon>
        <taxon>Pseudomonadati</taxon>
        <taxon>Pseudomonadota</taxon>
        <taxon>Betaproteobacteria</taxon>
        <taxon>Burkholderiales</taxon>
        <taxon>Alcaligenaceae</taxon>
        <taxon>Pigmentiphaga</taxon>
    </lineage>
</organism>
<protein>
    <submittedName>
        <fullName evidence="1">Uncharacterized protein</fullName>
    </submittedName>
</protein>
<evidence type="ECO:0000313" key="2">
    <source>
        <dbReference type="Proteomes" id="UP001501706"/>
    </source>
</evidence>
<name>A0ABN1CW27_9BURK</name>
<reference evidence="1 2" key="1">
    <citation type="journal article" date="2019" name="Int. J. Syst. Evol. Microbiol.">
        <title>The Global Catalogue of Microorganisms (GCM) 10K type strain sequencing project: providing services to taxonomists for standard genome sequencing and annotation.</title>
        <authorList>
            <consortium name="The Broad Institute Genomics Platform"/>
            <consortium name="The Broad Institute Genome Sequencing Center for Infectious Disease"/>
            <person name="Wu L."/>
            <person name="Ma J."/>
        </authorList>
    </citation>
    <scope>NUCLEOTIDE SEQUENCE [LARGE SCALE GENOMIC DNA]</scope>
    <source>
        <strain evidence="1 2">JCM 14330</strain>
    </source>
</reference>
<comment type="caution">
    <text evidence="1">The sequence shown here is derived from an EMBL/GenBank/DDBJ whole genome shotgun (WGS) entry which is preliminary data.</text>
</comment>
<sequence length="119" mass="13685">MPDQQTVERPYNRDLPHIRRNPALLWKRLTRPREQWQRRIHPGYPASVLNKVARHRRTAAAADIQHIRPRAGKQRQKPVQPSAFDEFMVSIFLERCGMFPVQGNDIVSGGFGQHGTPAA</sequence>